<organism evidence="4 5">
    <name type="scientific">Candidatus Zambryskibacteria bacterium RIFCSPLOWO2_01_FULL_43_17</name>
    <dbReference type="NCBI Taxonomy" id="1802760"/>
    <lineage>
        <taxon>Bacteria</taxon>
        <taxon>Candidatus Zambryskiibacteriota</taxon>
    </lineage>
</organism>
<dbReference type="EMBL" id="MHWD01000017">
    <property type="protein sequence ID" value="OHB03672.1"/>
    <property type="molecule type" value="Genomic_DNA"/>
</dbReference>
<dbReference type="Gene3D" id="2.70.70.10">
    <property type="entry name" value="Glucose Permease (Domain IIA)"/>
    <property type="match status" value="1"/>
</dbReference>
<protein>
    <recommendedName>
        <fullName evidence="3">M23ase beta-sheet core domain-containing protein</fullName>
    </recommendedName>
</protein>
<keyword evidence="2" id="KW-0732">Signal</keyword>
<evidence type="ECO:0000256" key="1">
    <source>
        <dbReference type="SAM" id="Coils"/>
    </source>
</evidence>
<dbReference type="AlphaFoldDB" id="A0A1G2U4D3"/>
<accession>A0A1G2U4D3</accession>
<feature type="coiled-coil region" evidence="1">
    <location>
        <begin position="23"/>
        <end position="71"/>
    </location>
</feature>
<dbReference type="PANTHER" id="PTHR21666:SF270">
    <property type="entry name" value="MUREIN HYDROLASE ACTIVATOR ENVC"/>
    <property type="match status" value="1"/>
</dbReference>
<keyword evidence="1" id="KW-0175">Coiled coil</keyword>
<feature type="chain" id="PRO_5009584667" description="M23ase beta-sheet core domain-containing protein" evidence="2">
    <location>
        <begin position="22"/>
        <end position="433"/>
    </location>
</feature>
<proteinExistence type="predicted"/>
<dbReference type="PANTHER" id="PTHR21666">
    <property type="entry name" value="PEPTIDASE-RELATED"/>
    <property type="match status" value="1"/>
</dbReference>
<comment type="caution">
    <text evidence="4">The sequence shown here is derived from an EMBL/GenBank/DDBJ whole genome shotgun (WGS) entry which is preliminary data.</text>
</comment>
<dbReference type="InterPro" id="IPR011055">
    <property type="entry name" value="Dup_hybrid_motif"/>
</dbReference>
<evidence type="ECO:0000256" key="2">
    <source>
        <dbReference type="SAM" id="SignalP"/>
    </source>
</evidence>
<dbReference type="InterPro" id="IPR016047">
    <property type="entry name" value="M23ase_b-sheet_dom"/>
</dbReference>
<dbReference type="InterPro" id="IPR050570">
    <property type="entry name" value="Cell_wall_metabolism_enzyme"/>
</dbReference>
<feature type="domain" description="M23ase beta-sheet core" evidence="3">
    <location>
        <begin position="295"/>
        <end position="394"/>
    </location>
</feature>
<dbReference type="SUPFAM" id="SSF51261">
    <property type="entry name" value="Duplicated hybrid motif"/>
    <property type="match status" value="1"/>
</dbReference>
<dbReference type="Proteomes" id="UP000179283">
    <property type="component" value="Unassembled WGS sequence"/>
</dbReference>
<evidence type="ECO:0000313" key="5">
    <source>
        <dbReference type="Proteomes" id="UP000179283"/>
    </source>
</evidence>
<dbReference type="GO" id="GO:0004222">
    <property type="term" value="F:metalloendopeptidase activity"/>
    <property type="evidence" value="ECO:0007669"/>
    <property type="project" value="TreeGrafter"/>
</dbReference>
<name>A0A1G2U4D3_9BACT</name>
<dbReference type="CDD" id="cd12797">
    <property type="entry name" value="M23_peptidase"/>
    <property type="match status" value="1"/>
</dbReference>
<dbReference type="Gene3D" id="6.10.250.3150">
    <property type="match status" value="1"/>
</dbReference>
<dbReference type="Pfam" id="PF01551">
    <property type="entry name" value="Peptidase_M23"/>
    <property type="match status" value="1"/>
</dbReference>
<evidence type="ECO:0000313" key="4">
    <source>
        <dbReference type="EMBL" id="OHB03672.1"/>
    </source>
</evidence>
<reference evidence="4 5" key="1">
    <citation type="journal article" date="2016" name="Nat. Commun.">
        <title>Thousands of microbial genomes shed light on interconnected biogeochemical processes in an aquifer system.</title>
        <authorList>
            <person name="Anantharaman K."/>
            <person name="Brown C.T."/>
            <person name="Hug L.A."/>
            <person name="Sharon I."/>
            <person name="Castelle C.J."/>
            <person name="Probst A.J."/>
            <person name="Thomas B.C."/>
            <person name="Singh A."/>
            <person name="Wilkins M.J."/>
            <person name="Karaoz U."/>
            <person name="Brodie E.L."/>
            <person name="Williams K.H."/>
            <person name="Hubbard S.S."/>
            <person name="Banfield J.F."/>
        </authorList>
    </citation>
    <scope>NUCLEOTIDE SEQUENCE [LARGE SCALE GENOMIC DNA]</scope>
</reference>
<evidence type="ECO:0000259" key="3">
    <source>
        <dbReference type="Pfam" id="PF01551"/>
    </source>
</evidence>
<gene>
    <name evidence="4" type="ORF">A2920_03125</name>
</gene>
<feature type="signal peptide" evidence="2">
    <location>
        <begin position="1"/>
        <end position="21"/>
    </location>
</feature>
<sequence>MRKFALIILLTLCFLPSVVFDQVQAQALSVEELQREIEKKRLEKERLDAENKILEAQILETNKQAKTLQSAVKSLDTTQKKLQNDIKVTQTKIGSTELSIKKLAIEIIDRETQIENNKKAIAETIRGLEIADDQSLVTAVLQYEDINELWNSVETLKRFQESIRGFTRDLRIVKSELQEKKTENETKKVELVSFKGDLSDQKVVVEQNKKAKTTLLTQTQSKEAEYKKMLERNIELGKKFEQELYLYESQLQIAIDKSKLPTERLGVLQWPLDSVTITQRFGKTVDSKRLYVSGTHNGADFRATTGTPVKAVLGGVVEGTGNTDEQAGCYSYGRWVLVKHPNGLSSFYAHLSLTKVALGQSVNGGQVIGLSGGQPGSFGSGYSTGPHLHLGLYASQGVSIQKYSQSKFCKQVSIPVVSSQAYLDPLAYLPPIN</sequence>